<reference evidence="2" key="1">
    <citation type="submission" date="2022-11" db="UniProtKB">
        <authorList>
            <consortium name="WormBaseParasite"/>
        </authorList>
    </citation>
    <scope>IDENTIFICATION</scope>
</reference>
<sequence length="421" mass="47187">MTKRSRWSEQKVFVPGMPTILPQEMDEKQTQIYLLQIEIEDLTRRLRTNQYNNQDDRQRSPSPEPIYDSSGKRTNTREVRKKHELEQRRHEKIVKMLVHNPDYCPPADYRPPNNRLYEKIWIPQDDRYDINFVGLLIGPRGNTLKALENETGARIIIRGKGSVKEGKAIRRDGPMPGETEPLHAFITSTDPAIIKKAADKIRSILDDAINRPEANDSLRQSQLRELAVLNGTLRYEDMLAATRCSNCGSDQHKTYECPEAPNMTAQIICTLCGGGGHIAKDCLSPRTGYQSTCNKELDDEYAALLAEINGSSSNPIKTTNNAPTNNLLLPFRLPPQQGHPRHTQTPPPPPRQYQHQHSGFFTSPPPPPLPPRHMPPPHSGGWTSNLNVAAAAAAAFAMTRSNTPTFFNILPPPPPPPPPQA</sequence>
<accession>A0AC35FH50</accession>
<evidence type="ECO:0000313" key="1">
    <source>
        <dbReference type="Proteomes" id="UP000887580"/>
    </source>
</evidence>
<organism evidence="1 2">
    <name type="scientific">Panagrolaimus sp. PS1159</name>
    <dbReference type="NCBI Taxonomy" id="55785"/>
    <lineage>
        <taxon>Eukaryota</taxon>
        <taxon>Metazoa</taxon>
        <taxon>Ecdysozoa</taxon>
        <taxon>Nematoda</taxon>
        <taxon>Chromadorea</taxon>
        <taxon>Rhabditida</taxon>
        <taxon>Tylenchina</taxon>
        <taxon>Panagrolaimomorpha</taxon>
        <taxon>Panagrolaimoidea</taxon>
        <taxon>Panagrolaimidae</taxon>
        <taxon>Panagrolaimus</taxon>
    </lineage>
</organism>
<protein>
    <submittedName>
        <fullName evidence="2">Branchpoint-bridging protein</fullName>
    </submittedName>
</protein>
<dbReference type="WBParaSite" id="PS1159_v2.g17415.t1">
    <property type="protein sequence ID" value="PS1159_v2.g17415.t1"/>
    <property type="gene ID" value="PS1159_v2.g17415"/>
</dbReference>
<name>A0AC35FH50_9BILA</name>
<proteinExistence type="predicted"/>
<evidence type="ECO:0000313" key="2">
    <source>
        <dbReference type="WBParaSite" id="PS1159_v2.g17415.t1"/>
    </source>
</evidence>
<dbReference type="Proteomes" id="UP000887580">
    <property type="component" value="Unplaced"/>
</dbReference>